<evidence type="ECO:0000313" key="3">
    <source>
        <dbReference type="EMBL" id="SKB29371.1"/>
    </source>
</evidence>
<organism evidence="3 4">
    <name type="scientific">Alkalitalea saponilacus</name>
    <dbReference type="NCBI Taxonomy" id="889453"/>
    <lineage>
        <taxon>Bacteria</taxon>
        <taxon>Pseudomonadati</taxon>
        <taxon>Bacteroidota</taxon>
        <taxon>Bacteroidia</taxon>
        <taxon>Marinilabiliales</taxon>
        <taxon>Marinilabiliaceae</taxon>
        <taxon>Alkalitalea</taxon>
    </lineage>
</organism>
<dbReference type="OrthoDB" id="1122161at2"/>
<dbReference type="SUPFAM" id="SSF58100">
    <property type="entry name" value="Bacterial hemolysins"/>
    <property type="match status" value="1"/>
</dbReference>
<proteinExistence type="predicted"/>
<dbReference type="KEGG" id="asx:CDL62_06890"/>
<dbReference type="EMBL" id="FUYV01000001">
    <property type="protein sequence ID" value="SKB29371.1"/>
    <property type="molecule type" value="Genomic_DNA"/>
</dbReference>
<sequence>MKSIWRIILPFVAFILNIGIVVANPNRPYITDSSIQEQLDFIINQSSRWEQYRMVPERWLNQLNTNTVDTLSYKNNHIRTLNSTIFSQKSEIEQLSKELNDTREKLSQAERARDAFSLVGISMHKRFFLSLVIFTMTGILLLAVFIFLLYKKNLETISKTKHELNNLKDDFEEYRQKARKKQEDLVVQHHREIQKLKGMG</sequence>
<protein>
    <submittedName>
        <fullName evidence="3">Uncharacterized protein</fullName>
    </submittedName>
</protein>
<dbReference type="AlphaFoldDB" id="A0A1T5A2Z4"/>
<keyword evidence="1" id="KW-0175">Coiled coil</keyword>
<dbReference type="STRING" id="889453.SAMN03080601_00059"/>
<keyword evidence="2" id="KW-1133">Transmembrane helix</keyword>
<keyword evidence="4" id="KW-1185">Reference proteome</keyword>
<evidence type="ECO:0000256" key="2">
    <source>
        <dbReference type="SAM" id="Phobius"/>
    </source>
</evidence>
<accession>A0A1T5A2Z4</accession>
<evidence type="ECO:0000256" key="1">
    <source>
        <dbReference type="SAM" id="Coils"/>
    </source>
</evidence>
<keyword evidence="2" id="KW-0812">Transmembrane</keyword>
<dbReference type="Proteomes" id="UP000191055">
    <property type="component" value="Unassembled WGS sequence"/>
</dbReference>
<reference evidence="3 4" key="1">
    <citation type="submission" date="2017-02" db="EMBL/GenBank/DDBJ databases">
        <authorList>
            <person name="Peterson S.W."/>
        </authorList>
    </citation>
    <scope>NUCLEOTIDE SEQUENCE [LARGE SCALE GENOMIC DNA]</scope>
    <source>
        <strain evidence="3 4">DSM 24412</strain>
    </source>
</reference>
<feature type="coiled-coil region" evidence="1">
    <location>
        <begin position="157"/>
        <end position="184"/>
    </location>
</feature>
<keyword evidence="2" id="KW-0472">Membrane</keyword>
<name>A0A1T5A2Z4_9BACT</name>
<evidence type="ECO:0000313" key="4">
    <source>
        <dbReference type="Proteomes" id="UP000191055"/>
    </source>
</evidence>
<gene>
    <name evidence="3" type="ORF">SAMN03080601_00059</name>
</gene>
<dbReference type="RefSeq" id="WP_079555858.1">
    <property type="nucleotide sequence ID" value="NZ_CP021904.1"/>
</dbReference>
<feature type="transmembrane region" description="Helical" evidence="2">
    <location>
        <begin position="127"/>
        <end position="150"/>
    </location>
</feature>
<feature type="coiled-coil region" evidence="1">
    <location>
        <begin position="78"/>
        <end position="112"/>
    </location>
</feature>